<dbReference type="Proteomes" id="UP000501058">
    <property type="component" value="Chromosome"/>
</dbReference>
<dbReference type="GO" id="GO:0005886">
    <property type="term" value="C:plasma membrane"/>
    <property type="evidence" value="ECO:0007669"/>
    <property type="project" value="UniProtKB-SubCell"/>
</dbReference>
<keyword evidence="5 6" id="KW-0472">Membrane</keyword>
<evidence type="ECO:0000256" key="2">
    <source>
        <dbReference type="ARBA" id="ARBA00022475"/>
    </source>
</evidence>
<dbReference type="PANTHER" id="PTHR30287">
    <property type="entry name" value="MEMBRANE COMPONENT OF PREDICTED ABC SUPERFAMILY METABOLITE UPTAKE TRANSPORTER"/>
    <property type="match status" value="1"/>
</dbReference>
<keyword evidence="4 6" id="KW-1133">Transmembrane helix</keyword>
<feature type="transmembrane region" description="Helical" evidence="6">
    <location>
        <begin position="722"/>
        <end position="749"/>
    </location>
</feature>
<dbReference type="EMBL" id="CP049865">
    <property type="protein sequence ID" value="QIK71442.1"/>
    <property type="molecule type" value="Genomic_DNA"/>
</dbReference>
<dbReference type="AlphaFoldDB" id="A0A6G7Y3Q4"/>
<dbReference type="KEGG" id="prv:G7070_02975"/>
<dbReference type="InterPro" id="IPR003838">
    <property type="entry name" value="ABC3_permease_C"/>
</dbReference>
<feature type="transmembrane region" description="Helical" evidence="6">
    <location>
        <begin position="305"/>
        <end position="323"/>
    </location>
</feature>
<dbReference type="InterPro" id="IPR038766">
    <property type="entry name" value="Membrane_comp_ABC_pdt"/>
</dbReference>
<feature type="transmembrane region" description="Helical" evidence="6">
    <location>
        <begin position="666"/>
        <end position="690"/>
    </location>
</feature>
<evidence type="ECO:0000256" key="3">
    <source>
        <dbReference type="ARBA" id="ARBA00022692"/>
    </source>
</evidence>
<feature type="domain" description="ABC3 transporter permease C-terminal" evidence="7">
    <location>
        <begin position="673"/>
        <end position="793"/>
    </location>
</feature>
<evidence type="ECO:0000259" key="7">
    <source>
        <dbReference type="Pfam" id="PF02687"/>
    </source>
</evidence>
<sequence length="801" mass="83257">MPSPTPPDALSLRYGLNDLRRNAGVTAALSVVLVLTAALLTGGALAMERLTGSIDQLFDQARPPHFLQMHVGAYDPAALDAFAADHPQVRDWLVEEMVGFDSAALSWTRPGTGEGGSFAASVIDNLFVAQNEGFDLLLGPDGRAARPAPGEVFLPVAQQRTFGVRAGDVLTVQTLAGPRDLTVAGFVRDAQMASSLSSATRLLVTPEDLAALNAAGGGAPEIIVEYRLDDPAGAAALQAAYERTPDLPRNGQAITYDMIRLINTFSDGLVAIALMFVSLVLMVIALLNLRFVIRGTLEDEVRQIGVMKAIGLPNATIVGLHLARYRLMAAGSCLIGGALGIGAAQALSAAAAGSYAAAPITPATILIPLAALVAVYLITVGMCRGVLRGVRRVQVVDALVHGSLMDDRRTAATAARQARLARRGGLAHGRLGLAARLALRDLRADARQWALLPAVFGLAAIVMILPTTLLSTFTDPRFVTYLGAPDADLRADLAFSPTLDADRDRLVAAWASDPRVTDVRPYATVLFQARGAEGWEALRAEVGDYTGATVSFAEGRAPVPGEIALSHLNASKLGLATGDTLTLRRGDAETSVRISGTYSDVTSGGYTAKLPGEVTHDASAYVVYADAAGGADAEALAADLAAASPAASVIGMREYTRQTLAHITDAFARAAAVAVGFGLGVATLITVLFLKLRLARERRSLGVLSALGFSGRELAAQLRLKTLLTAGAGTALGVVLAATAGDALVGTLVSAAGLGVARFTLLPDVPLTYLAYPLGLLAAALIGAQLLGRGLRRADKSRWLA</sequence>
<reference evidence="8 9" key="1">
    <citation type="submission" date="2020-03" db="EMBL/GenBank/DDBJ databases">
        <title>Propioniciclava sp. nov., isolated from Hydrophilus acuminatus.</title>
        <authorList>
            <person name="Hyun D.-W."/>
            <person name="Bae J.-W."/>
        </authorList>
    </citation>
    <scope>NUCLEOTIDE SEQUENCE [LARGE SCALE GENOMIC DNA]</scope>
    <source>
        <strain evidence="8 9">HDW11</strain>
    </source>
</reference>
<organism evidence="8 9">
    <name type="scientific">Propioniciclava coleopterorum</name>
    <dbReference type="NCBI Taxonomy" id="2714937"/>
    <lineage>
        <taxon>Bacteria</taxon>
        <taxon>Bacillati</taxon>
        <taxon>Actinomycetota</taxon>
        <taxon>Actinomycetes</taxon>
        <taxon>Propionibacteriales</taxon>
        <taxon>Propionibacteriaceae</taxon>
        <taxon>Propioniciclava</taxon>
    </lineage>
</organism>
<feature type="transmembrane region" description="Helical" evidence="6">
    <location>
        <begin position="363"/>
        <end position="383"/>
    </location>
</feature>
<keyword evidence="3 6" id="KW-0812">Transmembrane</keyword>
<name>A0A6G7Y3Q4_9ACTN</name>
<dbReference type="RefSeq" id="WP_166231857.1">
    <property type="nucleotide sequence ID" value="NZ_CP049865.1"/>
</dbReference>
<evidence type="ECO:0000313" key="9">
    <source>
        <dbReference type="Proteomes" id="UP000501058"/>
    </source>
</evidence>
<feature type="transmembrane region" description="Helical" evidence="6">
    <location>
        <begin position="268"/>
        <end position="293"/>
    </location>
</feature>
<feature type="transmembrane region" description="Helical" evidence="6">
    <location>
        <begin position="769"/>
        <end position="788"/>
    </location>
</feature>
<gene>
    <name evidence="8" type="ORF">G7070_02975</name>
</gene>
<keyword evidence="2" id="KW-1003">Cell membrane</keyword>
<feature type="transmembrane region" description="Helical" evidence="6">
    <location>
        <begin position="23"/>
        <end position="47"/>
    </location>
</feature>
<feature type="transmembrane region" description="Helical" evidence="6">
    <location>
        <begin position="449"/>
        <end position="470"/>
    </location>
</feature>
<protein>
    <submittedName>
        <fullName evidence="8">ABC transporter permease</fullName>
    </submittedName>
</protein>
<evidence type="ECO:0000313" key="8">
    <source>
        <dbReference type="EMBL" id="QIK71442.1"/>
    </source>
</evidence>
<feature type="domain" description="ABC3 transporter permease C-terminal" evidence="7">
    <location>
        <begin position="275"/>
        <end position="380"/>
    </location>
</feature>
<evidence type="ECO:0000256" key="1">
    <source>
        <dbReference type="ARBA" id="ARBA00004651"/>
    </source>
</evidence>
<proteinExistence type="predicted"/>
<evidence type="ECO:0000256" key="5">
    <source>
        <dbReference type="ARBA" id="ARBA00023136"/>
    </source>
</evidence>
<dbReference type="PANTHER" id="PTHR30287:SF2">
    <property type="entry name" value="BLL1001 PROTEIN"/>
    <property type="match status" value="1"/>
</dbReference>
<dbReference type="Pfam" id="PF02687">
    <property type="entry name" value="FtsX"/>
    <property type="match status" value="2"/>
</dbReference>
<feature type="transmembrane region" description="Helical" evidence="6">
    <location>
        <begin position="335"/>
        <end position="357"/>
    </location>
</feature>
<comment type="subcellular location">
    <subcellularLocation>
        <location evidence="1">Cell membrane</location>
        <topology evidence="1">Multi-pass membrane protein</topology>
    </subcellularLocation>
</comment>
<evidence type="ECO:0000256" key="4">
    <source>
        <dbReference type="ARBA" id="ARBA00022989"/>
    </source>
</evidence>
<accession>A0A6G7Y3Q4</accession>
<evidence type="ECO:0000256" key="6">
    <source>
        <dbReference type="SAM" id="Phobius"/>
    </source>
</evidence>
<keyword evidence="9" id="KW-1185">Reference proteome</keyword>